<feature type="transmembrane region" description="Helical" evidence="7">
    <location>
        <begin position="281"/>
        <end position="298"/>
    </location>
</feature>
<feature type="transmembrane region" description="Helical" evidence="7">
    <location>
        <begin position="226"/>
        <end position="249"/>
    </location>
</feature>
<gene>
    <name evidence="9" type="ORF">SAMN05216561_101113</name>
</gene>
<dbReference type="Proteomes" id="UP000198649">
    <property type="component" value="Unassembled WGS sequence"/>
</dbReference>
<sequence>MTTTPPDAPTGPPPGSPPGPGDGPPQGPPHQGPPDGHQDGPHEGPRVSRDQVRDLGRLRRSAYDRKVAGVAGGLARHLDVDPIILRVGFVVLAFFGGAGILLYGACWLLVPDEGSGDATVRLDERSRSVALIIVGALATLALLGDSLGGFGFPWPLAIIGLVVLLIVSNRGQDSRRQAFAAQPTYAAPQPVAYGHPSYAAVPQAFTPVAPAPLPPRPRNPRRRGPILFWFTMALSALGIGVLGILDLAGAPIHGAAYPALVLATTGIMLLVGAFYGRAGGLILVGLMAAVATLGATAAQEVDAAQIDVVPRNASQLEGTYQLFAGEIVLDLSDVEDLEALDGRTVRVESVFGRIEVIVPDGLDVDVRSAIDGGGHSELFGGDTDGSDSRFHDGGDDAPVLVLDTQVVFGEIVVDTEERLTR</sequence>
<feature type="domain" description="Phage shock protein PspC N-terminal" evidence="8">
    <location>
        <begin position="57"/>
        <end position="113"/>
    </location>
</feature>
<feature type="transmembrane region" description="Helical" evidence="7">
    <location>
        <begin position="255"/>
        <end position="274"/>
    </location>
</feature>
<feature type="transmembrane region" description="Helical" evidence="7">
    <location>
        <begin position="128"/>
        <end position="144"/>
    </location>
</feature>
<dbReference type="PANTHER" id="PTHR33885:SF3">
    <property type="entry name" value="PHAGE SHOCK PROTEIN C"/>
    <property type="match status" value="1"/>
</dbReference>
<proteinExistence type="predicted"/>
<evidence type="ECO:0000256" key="4">
    <source>
        <dbReference type="ARBA" id="ARBA00022989"/>
    </source>
</evidence>
<organism evidence="9 10">
    <name type="scientific">Nocardioides psychrotolerans</name>
    <dbReference type="NCBI Taxonomy" id="1005945"/>
    <lineage>
        <taxon>Bacteria</taxon>
        <taxon>Bacillati</taxon>
        <taxon>Actinomycetota</taxon>
        <taxon>Actinomycetes</taxon>
        <taxon>Propionibacteriales</taxon>
        <taxon>Nocardioidaceae</taxon>
        <taxon>Nocardioides</taxon>
    </lineage>
</organism>
<dbReference type="RefSeq" id="WP_091109538.1">
    <property type="nucleotide sequence ID" value="NZ_BKAF01000001.1"/>
</dbReference>
<keyword evidence="10" id="KW-1185">Reference proteome</keyword>
<evidence type="ECO:0000313" key="9">
    <source>
        <dbReference type="EMBL" id="SFH61092.1"/>
    </source>
</evidence>
<comment type="subcellular location">
    <subcellularLocation>
        <location evidence="1">Cell membrane</location>
        <topology evidence="1">Single-pass membrane protein</topology>
    </subcellularLocation>
</comment>
<keyword evidence="4 7" id="KW-1133">Transmembrane helix</keyword>
<evidence type="ECO:0000259" key="8">
    <source>
        <dbReference type="Pfam" id="PF04024"/>
    </source>
</evidence>
<evidence type="ECO:0000256" key="1">
    <source>
        <dbReference type="ARBA" id="ARBA00004162"/>
    </source>
</evidence>
<dbReference type="InterPro" id="IPR007168">
    <property type="entry name" value="Phageshock_PspC_N"/>
</dbReference>
<reference evidence="9 10" key="1">
    <citation type="submission" date="2016-10" db="EMBL/GenBank/DDBJ databases">
        <authorList>
            <person name="de Groot N.N."/>
        </authorList>
    </citation>
    <scope>NUCLEOTIDE SEQUENCE [LARGE SCALE GENOMIC DNA]</scope>
    <source>
        <strain evidence="9 10">CGMCC 1.11156</strain>
    </source>
</reference>
<keyword evidence="3 7" id="KW-0812">Transmembrane</keyword>
<protein>
    <submittedName>
        <fullName evidence="9">Phage shock protein C (PspC) family protein</fullName>
    </submittedName>
</protein>
<evidence type="ECO:0000256" key="7">
    <source>
        <dbReference type="SAM" id="Phobius"/>
    </source>
</evidence>
<feature type="transmembrane region" description="Helical" evidence="7">
    <location>
        <begin position="150"/>
        <end position="167"/>
    </location>
</feature>
<dbReference type="PANTHER" id="PTHR33885">
    <property type="entry name" value="PHAGE SHOCK PROTEIN C"/>
    <property type="match status" value="1"/>
</dbReference>
<accession>A0A1I3BFQ2</accession>
<dbReference type="STRING" id="1005945.SAMN05216561_101113"/>
<dbReference type="InterPro" id="IPR052027">
    <property type="entry name" value="PspC"/>
</dbReference>
<dbReference type="Pfam" id="PF04024">
    <property type="entry name" value="PspC"/>
    <property type="match status" value="1"/>
</dbReference>
<feature type="region of interest" description="Disordered" evidence="6">
    <location>
        <begin position="1"/>
        <end position="53"/>
    </location>
</feature>
<feature type="compositionally biased region" description="Basic and acidic residues" evidence="6">
    <location>
        <begin position="36"/>
        <end position="53"/>
    </location>
</feature>
<evidence type="ECO:0000313" key="10">
    <source>
        <dbReference type="Proteomes" id="UP000198649"/>
    </source>
</evidence>
<dbReference type="OrthoDB" id="7359894at2"/>
<dbReference type="EMBL" id="FOQG01000001">
    <property type="protein sequence ID" value="SFH61092.1"/>
    <property type="molecule type" value="Genomic_DNA"/>
</dbReference>
<evidence type="ECO:0000256" key="5">
    <source>
        <dbReference type="ARBA" id="ARBA00023136"/>
    </source>
</evidence>
<dbReference type="GO" id="GO:0005886">
    <property type="term" value="C:plasma membrane"/>
    <property type="evidence" value="ECO:0007669"/>
    <property type="project" value="UniProtKB-SubCell"/>
</dbReference>
<feature type="transmembrane region" description="Helical" evidence="7">
    <location>
        <begin position="83"/>
        <end position="108"/>
    </location>
</feature>
<feature type="compositionally biased region" description="Pro residues" evidence="6">
    <location>
        <begin position="1"/>
        <end position="32"/>
    </location>
</feature>
<evidence type="ECO:0000256" key="2">
    <source>
        <dbReference type="ARBA" id="ARBA00022475"/>
    </source>
</evidence>
<evidence type="ECO:0000256" key="3">
    <source>
        <dbReference type="ARBA" id="ARBA00022692"/>
    </source>
</evidence>
<evidence type="ECO:0000256" key="6">
    <source>
        <dbReference type="SAM" id="MobiDB-lite"/>
    </source>
</evidence>
<keyword evidence="5 7" id="KW-0472">Membrane</keyword>
<dbReference type="AlphaFoldDB" id="A0A1I3BFQ2"/>
<keyword evidence="2" id="KW-1003">Cell membrane</keyword>
<name>A0A1I3BFQ2_9ACTN</name>